<protein>
    <submittedName>
        <fullName evidence="1">Uncharacterized protein</fullName>
    </submittedName>
</protein>
<proteinExistence type="predicted"/>
<organism evidence="1 2">
    <name type="scientific">Halteria grandinella</name>
    <dbReference type="NCBI Taxonomy" id="5974"/>
    <lineage>
        <taxon>Eukaryota</taxon>
        <taxon>Sar</taxon>
        <taxon>Alveolata</taxon>
        <taxon>Ciliophora</taxon>
        <taxon>Intramacronucleata</taxon>
        <taxon>Spirotrichea</taxon>
        <taxon>Stichotrichia</taxon>
        <taxon>Sporadotrichida</taxon>
        <taxon>Halteriidae</taxon>
        <taxon>Halteria</taxon>
    </lineage>
</organism>
<reference evidence="1" key="1">
    <citation type="submission" date="2019-06" db="EMBL/GenBank/DDBJ databases">
        <authorList>
            <person name="Zheng W."/>
        </authorList>
    </citation>
    <scope>NUCLEOTIDE SEQUENCE</scope>
    <source>
        <strain evidence="1">QDHG01</strain>
    </source>
</reference>
<evidence type="ECO:0000313" key="1">
    <source>
        <dbReference type="EMBL" id="TNV82498.1"/>
    </source>
</evidence>
<dbReference type="AlphaFoldDB" id="A0A8J8NWL6"/>
<name>A0A8J8NWL6_HALGN</name>
<keyword evidence="2" id="KW-1185">Reference proteome</keyword>
<sequence>MPSMLVETVTPGLFSIAPARTRAPSKSVKNFMNLQIQQQQTKLMKKHQSLRKCLLCVTNGSEEIETVTIHDTLKRASHIELTFAKVFEKSAAKKEGASSLSVASDLKNELSCTLMQGLKIVTKINATSLQYRSLISQLRIALMKHMI</sequence>
<gene>
    <name evidence="1" type="ORF">FGO68_gene7652</name>
</gene>
<dbReference type="EMBL" id="RRYP01004884">
    <property type="protein sequence ID" value="TNV82498.1"/>
    <property type="molecule type" value="Genomic_DNA"/>
</dbReference>
<dbReference type="Proteomes" id="UP000785679">
    <property type="component" value="Unassembled WGS sequence"/>
</dbReference>
<evidence type="ECO:0000313" key="2">
    <source>
        <dbReference type="Proteomes" id="UP000785679"/>
    </source>
</evidence>
<comment type="caution">
    <text evidence="1">The sequence shown here is derived from an EMBL/GenBank/DDBJ whole genome shotgun (WGS) entry which is preliminary data.</text>
</comment>
<accession>A0A8J8NWL6</accession>